<proteinExistence type="inferred from homology"/>
<organism evidence="4 5">
    <name type="scientific">Brucella pseudogrignonensis</name>
    <dbReference type="NCBI Taxonomy" id="419475"/>
    <lineage>
        <taxon>Bacteria</taxon>
        <taxon>Pseudomonadati</taxon>
        <taxon>Pseudomonadota</taxon>
        <taxon>Alphaproteobacteria</taxon>
        <taxon>Hyphomicrobiales</taxon>
        <taxon>Brucellaceae</taxon>
        <taxon>Brucella/Ochrobactrum group</taxon>
        <taxon>Brucella</taxon>
    </lineage>
</organism>
<dbReference type="InterPro" id="IPR005053">
    <property type="entry name" value="MobA_MobL"/>
</dbReference>
<keyword evidence="2" id="KW-0184">Conjugation</keyword>
<protein>
    <recommendedName>
        <fullName evidence="3">MobA/MobL protein domain-containing protein</fullName>
    </recommendedName>
</protein>
<evidence type="ECO:0000256" key="1">
    <source>
        <dbReference type="ARBA" id="ARBA00010873"/>
    </source>
</evidence>
<dbReference type="Gene3D" id="3.30.930.30">
    <property type="match status" value="1"/>
</dbReference>
<dbReference type="AlphaFoldDB" id="A0A7Y3TA45"/>
<dbReference type="EMBL" id="PKQI01000006">
    <property type="protein sequence ID" value="NNV23871.1"/>
    <property type="molecule type" value="Genomic_DNA"/>
</dbReference>
<name>A0A7Y3TA45_9HYPH</name>
<geneLocation type="plasmid" evidence="4">
    <name>p1</name>
</geneLocation>
<evidence type="ECO:0000259" key="3">
    <source>
        <dbReference type="Pfam" id="PF03389"/>
    </source>
</evidence>
<reference evidence="4 5" key="1">
    <citation type="submission" date="2018-11" db="EMBL/GenBank/DDBJ databases">
        <title>Genome sequencing and analysis.</title>
        <authorList>
            <person name="Huang Y.-T."/>
        </authorList>
    </citation>
    <scope>NUCLEOTIDE SEQUENCE [LARGE SCALE GENOMIC DNA]</scope>
    <source>
        <strain evidence="4 5">SHIN</strain>
        <plasmid evidence="4">p1</plasmid>
    </source>
</reference>
<dbReference type="Pfam" id="PF03389">
    <property type="entry name" value="MobA_MobL"/>
    <property type="match status" value="1"/>
</dbReference>
<feature type="domain" description="MobA/MobL protein" evidence="3">
    <location>
        <begin position="43"/>
        <end position="141"/>
    </location>
</feature>
<accession>A0A7Y3TA45</accession>
<keyword evidence="4" id="KW-0614">Plasmid</keyword>
<dbReference type="Proteomes" id="UP000526233">
    <property type="component" value="Unassembled WGS sequence"/>
</dbReference>
<evidence type="ECO:0000313" key="5">
    <source>
        <dbReference type="Proteomes" id="UP000526233"/>
    </source>
</evidence>
<evidence type="ECO:0000313" key="4">
    <source>
        <dbReference type="EMBL" id="NNV23871.1"/>
    </source>
</evidence>
<gene>
    <name evidence="4" type="ORF">EHE22_26275</name>
</gene>
<sequence>MNLPANITPIATSLPSSIRSLLFPKDRQNGSGELSELPGDQPSQKFWSQVEHHNTRINSRLANEIVLALPIELTSDQNIDLVRQFVSEKLTSRGLVADWSYHAVPENPHVHIMVQTRPLSENGFGPVMKPVLDNEGNISRDKTARFSIPFSV</sequence>
<comment type="similarity">
    <text evidence="1">Belongs to the MobA/MobL family.</text>
</comment>
<evidence type="ECO:0000256" key="2">
    <source>
        <dbReference type="ARBA" id="ARBA00022971"/>
    </source>
</evidence>
<comment type="caution">
    <text evidence="4">The sequence shown here is derived from an EMBL/GenBank/DDBJ whole genome shotgun (WGS) entry which is preliminary data.</text>
</comment>